<accession>A0A8J2VXZ5</accession>
<proteinExistence type="predicted"/>
<reference evidence="1" key="1">
    <citation type="submission" date="2021-09" db="EMBL/GenBank/DDBJ databases">
        <authorList>
            <person name="Martin H S."/>
        </authorList>
    </citation>
    <scope>NUCLEOTIDE SEQUENCE</scope>
</reference>
<gene>
    <name evidence="1" type="ORF">DCHRY22_LOCUS4201</name>
</gene>
<dbReference type="EMBL" id="CAKASE010000049">
    <property type="protein sequence ID" value="CAG9562943.1"/>
    <property type="molecule type" value="Genomic_DNA"/>
</dbReference>
<dbReference type="AlphaFoldDB" id="A0A8J2VXZ5"/>
<sequence>MNKKDFGCAGDVFFCDKAKKAPKTCNVLALLTNGNQPMAMDRETIAMGATFMHGVLGSGIITSVDGVTSLLISQATRSAGTTGTWSTAHPRHHTHTHTHRHTIDHTLLYTDITHTQHWCSPRDEQRAL</sequence>
<organism evidence="1 2">
    <name type="scientific">Danaus chrysippus</name>
    <name type="common">African queen</name>
    <dbReference type="NCBI Taxonomy" id="151541"/>
    <lineage>
        <taxon>Eukaryota</taxon>
        <taxon>Metazoa</taxon>
        <taxon>Ecdysozoa</taxon>
        <taxon>Arthropoda</taxon>
        <taxon>Hexapoda</taxon>
        <taxon>Insecta</taxon>
        <taxon>Pterygota</taxon>
        <taxon>Neoptera</taxon>
        <taxon>Endopterygota</taxon>
        <taxon>Lepidoptera</taxon>
        <taxon>Glossata</taxon>
        <taxon>Ditrysia</taxon>
        <taxon>Papilionoidea</taxon>
        <taxon>Nymphalidae</taxon>
        <taxon>Danainae</taxon>
        <taxon>Danaini</taxon>
        <taxon>Danaina</taxon>
        <taxon>Danaus</taxon>
        <taxon>Anosia</taxon>
    </lineage>
</organism>
<evidence type="ECO:0000313" key="1">
    <source>
        <dbReference type="EMBL" id="CAG9562943.1"/>
    </source>
</evidence>
<dbReference type="Proteomes" id="UP000789524">
    <property type="component" value="Unassembled WGS sequence"/>
</dbReference>
<name>A0A8J2VXZ5_9NEOP</name>
<comment type="caution">
    <text evidence="1">The sequence shown here is derived from an EMBL/GenBank/DDBJ whole genome shotgun (WGS) entry which is preliminary data.</text>
</comment>
<keyword evidence="2" id="KW-1185">Reference proteome</keyword>
<evidence type="ECO:0000313" key="2">
    <source>
        <dbReference type="Proteomes" id="UP000789524"/>
    </source>
</evidence>
<protein>
    <submittedName>
        <fullName evidence="1">(African queen) hypothetical protein</fullName>
    </submittedName>
</protein>